<dbReference type="Pfam" id="PF17834">
    <property type="entry name" value="GHD"/>
    <property type="match status" value="1"/>
</dbReference>
<dbReference type="EMBL" id="HG739113">
    <property type="protein sequence ID" value="CDP07937.1"/>
    <property type="molecule type" value="Genomic_DNA"/>
</dbReference>
<accession>A0A068UI17</accession>
<proteinExistence type="predicted"/>
<dbReference type="STRING" id="49390.A0A068UI17"/>
<sequence>MSLLLSSQFSPHPILIRMFSIVMPLGNYQGAHVFKSKFGACALFLVNCNSQSLTRVAFGNMDYHLPPWSISILTHCKIMVYQHPSFSHLTHLIYVCSIHRLIYNLLIFIAFH</sequence>
<dbReference type="InParanoid" id="A0A068UI17"/>
<dbReference type="Proteomes" id="UP000295252">
    <property type="component" value="Chromosome III"/>
</dbReference>
<dbReference type="PhylomeDB" id="A0A068UI17"/>
<dbReference type="AlphaFoldDB" id="A0A068UI17"/>
<reference evidence="3" key="1">
    <citation type="journal article" date="2014" name="Science">
        <title>The coffee genome provides insight into the convergent evolution of caffeine biosynthesis.</title>
        <authorList>
            <person name="Denoeud F."/>
            <person name="Carretero-Paulet L."/>
            <person name="Dereeper A."/>
            <person name="Droc G."/>
            <person name="Guyot R."/>
            <person name="Pietrella M."/>
            <person name="Zheng C."/>
            <person name="Alberti A."/>
            <person name="Anthony F."/>
            <person name="Aprea G."/>
            <person name="Aury J.M."/>
            <person name="Bento P."/>
            <person name="Bernard M."/>
            <person name="Bocs S."/>
            <person name="Campa C."/>
            <person name="Cenci A."/>
            <person name="Combes M.C."/>
            <person name="Crouzillat D."/>
            <person name="Da Silva C."/>
            <person name="Daddiego L."/>
            <person name="De Bellis F."/>
            <person name="Dussert S."/>
            <person name="Garsmeur O."/>
            <person name="Gayraud T."/>
            <person name="Guignon V."/>
            <person name="Jahn K."/>
            <person name="Jamilloux V."/>
            <person name="Joet T."/>
            <person name="Labadie K."/>
            <person name="Lan T."/>
            <person name="Leclercq J."/>
            <person name="Lepelley M."/>
            <person name="Leroy T."/>
            <person name="Li L.T."/>
            <person name="Librado P."/>
            <person name="Lopez L."/>
            <person name="Munoz A."/>
            <person name="Noel B."/>
            <person name="Pallavicini A."/>
            <person name="Perrotta G."/>
            <person name="Poncet V."/>
            <person name="Pot D."/>
            <person name="Priyono X."/>
            <person name="Rigoreau M."/>
            <person name="Rouard M."/>
            <person name="Rozas J."/>
            <person name="Tranchant-Dubreuil C."/>
            <person name="VanBuren R."/>
            <person name="Zhang Q."/>
            <person name="Andrade A.C."/>
            <person name="Argout X."/>
            <person name="Bertrand B."/>
            <person name="de Kochko A."/>
            <person name="Graziosi G."/>
            <person name="Henry R.J."/>
            <person name="Jayarama X."/>
            <person name="Ming R."/>
            <person name="Nagai C."/>
            <person name="Rounsley S."/>
            <person name="Sankoff D."/>
            <person name="Giuliano G."/>
            <person name="Albert V.A."/>
            <person name="Wincker P."/>
            <person name="Lashermes P."/>
        </authorList>
    </citation>
    <scope>NUCLEOTIDE SEQUENCE [LARGE SCALE GENOMIC DNA]</scope>
    <source>
        <strain evidence="3">cv. DH200-94</strain>
    </source>
</reference>
<gene>
    <name evidence="2" type="ORF">GSCOC_T00025458001</name>
</gene>
<evidence type="ECO:0000313" key="2">
    <source>
        <dbReference type="EMBL" id="CDP07937.1"/>
    </source>
</evidence>
<dbReference type="Gramene" id="CDP07937">
    <property type="protein sequence ID" value="CDP07937"/>
    <property type="gene ID" value="GSCOC_T00025458001"/>
</dbReference>
<evidence type="ECO:0000313" key="3">
    <source>
        <dbReference type="Proteomes" id="UP000295252"/>
    </source>
</evidence>
<feature type="domain" description="Beta-galactosidase beta-sandwich" evidence="1">
    <location>
        <begin position="31"/>
        <end position="82"/>
    </location>
</feature>
<evidence type="ECO:0000259" key="1">
    <source>
        <dbReference type="Pfam" id="PF17834"/>
    </source>
</evidence>
<protein>
    <recommendedName>
        <fullName evidence="1">Beta-galactosidase beta-sandwich domain-containing protein</fullName>
    </recommendedName>
</protein>
<dbReference type="InterPro" id="IPR041392">
    <property type="entry name" value="GHD"/>
</dbReference>
<name>A0A068UI17_COFCA</name>
<keyword evidence="3" id="KW-1185">Reference proteome</keyword>
<organism evidence="2 3">
    <name type="scientific">Coffea canephora</name>
    <name type="common">Robusta coffee</name>
    <dbReference type="NCBI Taxonomy" id="49390"/>
    <lineage>
        <taxon>Eukaryota</taxon>
        <taxon>Viridiplantae</taxon>
        <taxon>Streptophyta</taxon>
        <taxon>Embryophyta</taxon>
        <taxon>Tracheophyta</taxon>
        <taxon>Spermatophyta</taxon>
        <taxon>Magnoliopsida</taxon>
        <taxon>eudicotyledons</taxon>
        <taxon>Gunneridae</taxon>
        <taxon>Pentapetalae</taxon>
        <taxon>asterids</taxon>
        <taxon>lamiids</taxon>
        <taxon>Gentianales</taxon>
        <taxon>Rubiaceae</taxon>
        <taxon>Ixoroideae</taxon>
        <taxon>Gardenieae complex</taxon>
        <taxon>Bertiereae - Coffeeae clade</taxon>
        <taxon>Coffeeae</taxon>
        <taxon>Coffea</taxon>
    </lineage>
</organism>